<keyword evidence="2" id="KW-1185">Reference proteome</keyword>
<dbReference type="Proteomes" id="UP000325577">
    <property type="component" value="Linkage Group LG10"/>
</dbReference>
<dbReference type="AlphaFoldDB" id="A0A5J5BSS5"/>
<accession>A0A5J5BSS5</accession>
<protein>
    <submittedName>
        <fullName evidence="1">Uncharacterized protein</fullName>
    </submittedName>
</protein>
<evidence type="ECO:0000313" key="1">
    <source>
        <dbReference type="EMBL" id="KAA8546133.1"/>
    </source>
</evidence>
<reference evidence="1 2" key="1">
    <citation type="submission" date="2019-09" db="EMBL/GenBank/DDBJ databases">
        <title>A chromosome-level genome assembly of the Chinese tupelo Nyssa sinensis.</title>
        <authorList>
            <person name="Yang X."/>
            <person name="Kang M."/>
            <person name="Yang Y."/>
            <person name="Xiong H."/>
            <person name="Wang M."/>
            <person name="Zhang Z."/>
            <person name="Wang Z."/>
            <person name="Wu H."/>
            <person name="Ma T."/>
            <person name="Liu J."/>
            <person name="Xi Z."/>
        </authorList>
    </citation>
    <scope>NUCLEOTIDE SEQUENCE [LARGE SCALE GENOMIC DNA]</scope>
    <source>
        <strain evidence="1">J267</strain>
        <tissue evidence="1">Leaf</tissue>
    </source>
</reference>
<organism evidence="1 2">
    <name type="scientific">Nyssa sinensis</name>
    <dbReference type="NCBI Taxonomy" id="561372"/>
    <lineage>
        <taxon>Eukaryota</taxon>
        <taxon>Viridiplantae</taxon>
        <taxon>Streptophyta</taxon>
        <taxon>Embryophyta</taxon>
        <taxon>Tracheophyta</taxon>
        <taxon>Spermatophyta</taxon>
        <taxon>Magnoliopsida</taxon>
        <taxon>eudicotyledons</taxon>
        <taxon>Gunneridae</taxon>
        <taxon>Pentapetalae</taxon>
        <taxon>asterids</taxon>
        <taxon>Cornales</taxon>
        <taxon>Nyssaceae</taxon>
        <taxon>Nyssa</taxon>
    </lineage>
</organism>
<gene>
    <name evidence="1" type="ORF">F0562_020973</name>
</gene>
<sequence length="105" mass="11875">MVALRSLTYTSLRDLLPASPPPIMSPTYNRGDSWREIPIKDPLLKHAAWAYLQPMMTPAESDDRSYFWKLMDKCCGRCGCGLFGCFGGFFNDVNTSIKKLFTDAK</sequence>
<dbReference type="PANTHER" id="PTHR34569">
    <property type="entry name" value="EXPRESSED PROTEIN"/>
    <property type="match status" value="1"/>
</dbReference>
<proteinExistence type="predicted"/>
<dbReference type="PANTHER" id="PTHR34569:SF12">
    <property type="entry name" value="TRANSMEMBRANE PROTEIN"/>
    <property type="match status" value="1"/>
</dbReference>
<evidence type="ECO:0000313" key="2">
    <source>
        <dbReference type="Proteomes" id="UP000325577"/>
    </source>
</evidence>
<dbReference type="EMBL" id="CM018033">
    <property type="protein sequence ID" value="KAA8546133.1"/>
    <property type="molecule type" value="Genomic_DNA"/>
</dbReference>
<dbReference type="OrthoDB" id="682663at2759"/>
<name>A0A5J5BSS5_9ASTE</name>